<evidence type="ECO:0000256" key="2">
    <source>
        <dbReference type="SAM" id="Phobius"/>
    </source>
</evidence>
<protein>
    <submittedName>
        <fullName evidence="3">Uncharacterized protein</fullName>
    </submittedName>
</protein>
<keyword evidence="2" id="KW-0812">Transmembrane</keyword>
<dbReference type="STRING" id="1076256.A0A2H3BUX8"/>
<accession>A0A2H3BUX8</accession>
<feature type="transmembrane region" description="Helical" evidence="2">
    <location>
        <begin position="33"/>
        <end position="54"/>
    </location>
</feature>
<evidence type="ECO:0000256" key="1">
    <source>
        <dbReference type="SAM" id="MobiDB-lite"/>
    </source>
</evidence>
<reference evidence="4" key="1">
    <citation type="journal article" date="2017" name="Nat. Ecol. Evol.">
        <title>Genome expansion and lineage-specific genetic innovations in the forest pathogenic fungi Armillaria.</title>
        <authorList>
            <person name="Sipos G."/>
            <person name="Prasanna A.N."/>
            <person name="Walter M.C."/>
            <person name="O'Connor E."/>
            <person name="Balint B."/>
            <person name="Krizsan K."/>
            <person name="Kiss B."/>
            <person name="Hess J."/>
            <person name="Varga T."/>
            <person name="Slot J."/>
            <person name="Riley R."/>
            <person name="Boka B."/>
            <person name="Rigling D."/>
            <person name="Barry K."/>
            <person name="Lee J."/>
            <person name="Mihaltcheva S."/>
            <person name="LaButti K."/>
            <person name="Lipzen A."/>
            <person name="Waldron R."/>
            <person name="Moloney N.M."/>
            <person name="Sperisen C."/>
            <person name="Kredics L."/>
            <person name="Vagvoelgyi C."/>
            <person name="Patrignani A."/>
            <person name="Fitzpatrick D."/>
            <person name="Nagy I."/>
            <person name="Doyle S."/>
            <person name="Anderson J.B."/>
            <person name="Grigoriev I.V."/>
            <person name="Gueldener U."/>
            <person name="Muensterkoetter M."/>
            <person name="Nagy L.G."/>
        </authorList>
    </citation>
    <scope>NUCLEOTIDE SEQUENCE [LARGE SCALE GENOMIC DNA]</scope>
    <source>
        <strain evidence="4">28-4</strain>
    </source>
</reference>
<name>A0A2H3BUX8_9AGAR</name>
<organism evidence="3 4">
    <name type="scientific">Armillaria solidipes</name>
    <dbReference type="NCBI Taxonomy" id="1076256"/>
    <lineage>
        <taxon>Eukaryota</taxon>
        <taxon>Fungi</taxon>
        <taxon>Dikarya</taxon>
        <taxon>Basidiomycota</taxon>
        <taxon>Agaricomycotina</taxon>
        <taxon>Agaricomycetes</taxon>
        <taxon>Agaricomycetidae</taxon>
        <taxon>Agaricales</taxon>
        <taxon>Marasmiineae</taxon>
        <taxon>Physalacriaceae</taxon>
        <taxon>Armillaria</taxon>
    </lineage>
</organism>
<keyword evidence="2" id="KW-1133">Transmembrane helix</keyword>
<proteinExistence type="predicted"/>
<keyword evidence="2" id="KW-0472">Membrane</keyword>
<evidence type="ECO:0000313" key="3">
    <source>
        <dbReference type="EMBL" id="PBK66866.1"/>
    </source>
</evidence>
<feature type="region of interest" description="Disordered" evidence="1">
    <location>
        <begin position="87"/>
        <end position="119"/>
    </location>
</feature>
<sequence length="255" mass="28936">MADDFADILGSDSLPVRREFSPSAWSAMSLLKYTGWALGAVVTYVVLVLGWNSFSRARERSYRLSMRRRHGIPDNDHRPFNVAYAAVQRSRQEKERPAPAQRSQENVNTQTAHEARPAQAEQVVRNRGALLNPRLLHPPSFRGSTPRRLRNSCIHLCLQVRLYRQHHHHHLHPHLQTESSSLMATIPVLFTLASLPLPRDLFAKQMVSSNLLMLVESVDWRKSRSLLIIPRSPGSKGTSLLTETKRPGGRIPLLD</sequence>
<dbReference type="AlphaFoldDB" id="A0A2H3BUX8"/>
<keyword evidence="4" id="KW-1185">Reference proteome</keyword>
<feature type="compositionally biased region" description="Polar residues" evidence="1">
    <location>
        <begin position="101"/>
        <end position="112"/>
    </location>
</feature>
<dbReference type="EMBL" id="KZ293438">
    <property type="protein sequence ID" value="PBK66866.1"/>
    <property type="molecule type" value="Genomic_DNA"/>
</dbReference>
<evidence type="ECO:0000313" key="4">
    <source>
        <dbReference type="Proteomes" id="UP000218334"/>
    </source>
</evidence>
<gene>
    <name evidence="3" type="ORF">ARMSODRAFT_328895</name>
</gene>
<feature type="region of interest" description="Disordered" evidence="1">
    <location>
        <begin position="235"/>
        <end position="255"/>
    </location>
</feature>
<dbReference type="Proteomes" id="UP000218334">
    <property type="component" value="Unassembled WGS sequence"/>
</dbReference>